<gene>
    <name evidence="2" type="ORF">Ctaglu_19210</name>
</gene>
<dbReference type="OrthoDB" id="1933111at2"/>
<sequence length="338" mass="39543">MEIKYKEINDLKEEIEIILSIKDELSNEEINNFVDSFPSLTEKEIREKIAEITNNNEYLIEEVNIEEQFEEKPINLQKESFEKCEIAESEEIKEEQVQQIIINKIQESEPENEIQIETVEELNSTLIDIAAIVGEVKHNQLCLQWQWPEKANKIKVVYRGDSFPKSAEDSSAATSVIKREKDENTGTFVIDRISEGNYYFTIYVMAEMNDKVFYSQGKRRLIVNKKPIEIYYNLKIKRSLLGKIKSAEIMFSMEDEGEVKLPAITVIGKRGNMPIQKLDGDDIYTFNEVVITKNRPSVFEFPVESIKNNMYIKLFVMNDKESIRYRIISPAREKLYFK</sequence>
<keyword evidence="3" id="KW-1185">Reference proteome</keyword>
<reference evidence="2 3" key="1">
    <citation type="submission" date="2018-11" db="EMBL/GenBank/DDBJ databases">
        <title>Genome sequencing and assembly of Clostridium tagluense strain A121.</title>
        <authorList>
            <person name="Murakami T."/>
            <person name="Segawa T."/>
            <person name="Shcherbakova V.A."/>
            <person name="Mori H."/>
            <person name="Yoshimura Y."/>
        </authorList>
    </citation>
    <scope>NUCLEOTIDE SEQUENCE [LARGE SCALE GENOMIC DNA]</scope>
    <source>
        <strain evidence="2 3">A121</strain>
    </source>
</reference>
<protein>
    <recommendedName>
        <fullName evidence="4">GOLD domain-containing protein</fullName>
    </recommendedName>
</protein>
<dbReference type="Proteomes" id="UP000287872">
    <property type="component" value="Unassembled WGS sequence"/>
</dbReference>
<dbReference type="RefSeq" id="WP_125000671.1">
    <property type="nucleotide sequence ID" value="NZ_BHYK01000009.1"/>
</dbReference>
<feature type="coiled-coil region" evidence="1">
    <location>
        <begin position="8"/>
        <end position="62"/>
    </location>
</feature>
<keyword evidence="1" id="KW-0175">Coiled coil</keyword>
<evidence type="ECO:0008006" key="4">
    <source>
        <dbReference type="Google" id="ProtNLM"/>
    </source>
</evidence>
<evidence type="ECO:0000313" key="2">
    <source>
        <dbReference type="EMBL" id="GCD10298.1"/>
    </source>
</evidence>
<proteinExistence type="predicted"/>
<accession>A0A401UL76</accession>
<evidence type="ECO:0000313" key="3">
    <source>
        <dbReference type="Proteomes" id="UP000287872"/>
    </source>
</evidence>
<comment type="caution">
    <text evidence="2">The sequence shown here is derived from an EMBL/GenBank/DDBJ whole genome shotgun (WGS) entry which is preliminary data.</text>
</comment>
<name>A0A401UL76_9CLOT</name>
<evidence type="ECO:0000256" key="1">
    <source>
        <dbReference type="SAM" id="Coils"/>
    </source>
</evidence>
<dbReference type="AlphaFoldDB" id="A0A401UL76"/>
<organism evidence="2 3">
    <name type="scientific">Clostridium tagluense</name>
    <dbReference type="NCBI Taxonomy" id="360422"/>
    <lineage>
        <taxon>Bacteria</taxon>
        <taxon>Bacillati</taxon>
        <taxon>Bacillota</taxon>
        <taxon>Clostridia</taxon>
        <taxon>Eubacteriales</taxon>
        <taxon>Clostridiaceae</taxon>
        <taxon>Clostridium</taxon>
    </lineage>
</organism>
<dbReference type="EMBL" id="BHYK01000009">
    <property type="protein sequence ID" value="GCD10298.1"/>
    <property type="molecule type" value="Genomic_DNA"/>
</dbReference>